<evidence type="ECO:0000259" key="4">
    <source>
        <dbReference type="Pfam" id="PF21761"/>
    </source>
</evidence>
<dbReference type="EMBL" id="JAZDUF010000004">
    <property type="protein sequence ID" value="MEE3851669.1"/>
    <property type="molecule type" value="Genomic_DNA"/>
</dbReference>
<dbReference type="Pfam" id="PF21761">
    <property type="entry name" value="RedAm-like_C"/>
    <property type="match status" value="1"/>
</dbReference>
<dbReference type="InterPro" id="IPR036291">
    <property type="entry name" value="NAD(P)-bd_dom_sf"/>
</dbReference>
<dbReference type="InterPro" id="IPR013328">
    <property type="entry name" value="6PGD_dom2"/>
</dbReference>
<dbReference type="InterPro" id="IPR015815">
    <property type="entry name" value="HIBADH-related"/>
</dbReference>
<dbReference type="InterPro" id="IPR006115">
    <property type="entry name" value="6PGDH_NADP-bd"/>
</dbReference>
<feature type="domain" description="6-phosphogluconate dehydrogenase NADP-binding" evidence="3">
    <location>
        <begin position="13"/>
        <end position="167"/>
    </location>
</feature>
<dbReference type="Gene3D" id="3.40.50.720">
    <property type="entry name" value="NAD(P)-binding Rossmann-like Domain"/>
    <property type="match status" value="1"/>
</dbReference>
<sequence>MTTSTPVQLDQTALIGLGPMGTALAGAMLAGSVPLTVWNRTRAKAEPLAADGATIGDDLETVVRDAQLVITCLRDHQSTRELLQTIPAAAFADTTVVVLASSTPDDARETARWAEQQGIALLPGAIMVPTPVIGTPGALVLYSGPRHLVDRHRAVLQTFAPRSEYVGGDPGLASTFDTAMLEIFFTAMTAFLHAAAMVTATGTSATDFVPKAKEMLDILPATFEGLAADVDAGQHPGIEDSIAMEAAALGHIVAAARDAGLDERLPALMYDLASTTVAREHGDDSWSRIVDILRRPAGSPTTTALAG</sequence>
<name>A0ABU7MEY7_9ACTN</name>
<keyword evidence="6" id="KW-1185">Reference proteome</keyword>
<accession>A0ABU7MEY7</accession>
<evidence type="ECO:0000256" key="2">
    <source>
        <dbReference type="ARBA" id="ARBA00023002"/>
    </source>
</evidence>
<dbReference type="Gene3D" id="1.10.1040.10">
    <property type="entry name" value="N-(1-d-carboxylethyl)-l-norvaline Dehydrogenase, domain 2"/>
    <property type="match status" value="1"/>
</dbReference>
<evidence type="ECO:0000313" key="6">
    <source>
        <dbReference type="Proteomes" id="UP001347146"/>
    </source>
</evidence>
<evidence type="ECO:0000313" key="5">
    <source>
        <dbReference type="EMBL" id="MEE3851669.1"/>
    </source>
</evidence>
<dbReference type="PANTHER" id="PTHR43580:SF2">
    <property type="entry name" value="CYTOKINE-LIKE NUCLEAR FACTOR N-PAC"/>
    <property type="match status" value="1"/>
</dbReference>
<dbReference type="Proteomes" id="UP001347146">
    <property type="component" value="Unassembled WGS sequence"/>
</dbReference>
<reference evidence="5 6" key="1">
    <citation type="submission" date="2024-01" db="EMBL/GenBank/DDBJ databases">
        <title>Draft genome sequence of Gordonia sp. LSe1-13.</title>
        <authorList>
            <person name="Suphannarot A."/>
            <person name="Mingma R."/>
        </authorList>
    </citation>
    <scope>NUCLEOTIDE SEQUENCE [LARGE SCALE GENOMIC DNA]</scope>
    <source>
        <strain evidence="5 6">LSe1-13</strain>
    </source>
</reference>
<protein>
    <submittedName>
        <fullName evidence="5">NAD(P)-binding domain-containing protein</fullName>
    </submittedName>
</protein>
<dbReference type="PANTHER" id="PTHR43580">
    <property type="entry name" value="OXIDOREDUCTASE GLYR1-RELATED"/>
    <property type="match status" value="1"/>
</dbReference>
<organism evidence="5 6">
    <name type="scientific">Gordonia sesuvii</name>
    <dbReference type="NCBI Taxonomy" id="3116777"/>
    <lineage>
        <taxon>Bacteria</taxon>
        <taxon>Bacillati</taxon>
        <taxon>Actinomycetota</taxon>
        <taxon>Actinomycetes</taxon>
        <taxon>Mycobacteriales</taxon>
        <taxon>Gordoniaceae</taxon>
        <taxon>Gordonia</taxon>
    </lineage>
</organism>
<dbReference type="Pfam" id="PF03446">
    <property type="entry name" value="NAD_binding_2"/>
    <property type="match status" value="1"/>
</dbReference>
<keyword evidence="2" id="KW-0560">Oxidoreductase</keyword>
<gene>
    <name evidence="5" type="ORF">VZC37_15105</name>
</gene>
<dbReference type="InterPro" id="IPR051265">
    <property type="entry name" value="HIBADH-related_NP60_sf"/>
</dbReference>
<dbReference type="SUPFAM" id="SSF51735">
    <property type="entry name" value="NAD(P)-binding Rossmann-fold domains"/>
    <property type="match status" value="1"/>
</dbReference>
<comment type="caution">
    <text evidence="5">The sequence shown here is derived from an EMBL/GenBank/DDBJ whole genome shotgun (WGS) entry which is preliminary data.</text>
</comment>
<proteinExistence type="inferred from homology"/>
<feature type="domain" description="NADPH-dependent reductive aminase-like C-terminal" evidence="4">
    <location>
        <begin position="169"/>
        <end position="295"/>
    </location>
</feature>
<dbReference type="InterPro" id="IPR048666">
    <property type="entry name" value="RedAm-like_C"/>
</dbReference>
<comment type="similarity">
    <text evidence="1">Belongs to the HIBADH-related family.</text>
</comment>
<evidence type="ECO:0000256" key="1">
    <source>
        <dbReference type="ARBA" id="ARBA00009080"/>
    </source>
</evidence>
<dbReference type="RefSeq" id="WP_330433386.1">
    <property type="nucleotide sequence ID" value="NZ_JAZDUF010000004.1"/>
</dbReference>
<evidence type="ECO:0000259" key="3">
    <source>
        <dbReference type="Pfam" id="PF03446"/>
    </source>
</evidence>
<dbReference type="PIRSF" id="PIRSF000103">
    <property type="entry name" value="HIBADH"/>
    <property type="match status" value="1"/>
</dbReference>